<dbReference type="AlphaFoldDB" id="A0AA38TVT9"/>
<reference evidence="3" key="1">
    <citation type="submission" date="2023-03" db="EMBL/GenBank/DDBJ databases">
        <title>Chromosome-scale reference genome and RAD-based genetic map of yellow starthistle (Centaurea solstitialis) reveal putative structural variation and QTLs associated with invader traits.</title>
        <authorList>
            <person name="Reatini B."/>
            <person name="Cang F.A."/>
            <person name="Jiang Q."/>
            <person name="Mckibben M.T.W."/>
            <person name="Barker M.S."/>
            <person name="Rieseberg L.H."/>
            <person name="Dlugosch K.M."/>
        </authorList>
    </citation>
    <scope>NUCLEOTIDE SEQUENCE</scope>
    <source>
        <strain evidence="3">CAN-66</strain>
        <tissue evidence="3">Leaf</tissue>
    </source>
</reference>
<evidence type="ECO:0000259" key="2">
    <source>
        <dbReference type="Pfam" id="PF14695"/>
    </source>
</evidence>
<dbReference type="Pfam" id="PF14695">
    <property type="entry name" value="LINES_C"/>
    <property type="match status" value="1"/>
</dbReference>
<evidence type="ECO:0008006" key="5">
    <source>
        <dbReference type="Google" id="ProtNLM"/>
    </source>
</evidence>
<organism evidence="3 4">
    <name type="scientific">Centaurea solstitialis</name>
    <name type="common">yellow star-thistle</name>
    <dbReference type="NCBI Taxonomy" id="347529"/>
    <lineage>
        <taxon>Eukaryota</taxon>
        <taxon>Viridiplantae</taxon>
        <taxon>Streptophyta</taxon>
        <taxon>Embryophyta</taxon>
        <taxon>Tracheophyta</taxon>
        <taxon>Spermatophyta</taxon>
        <taxon>Magnoliopsida</taxon>
        <taxon>eudicotyledons</taxon>
        <taxon>Gunneridae</taxon>
        <taxon>Pentapetalae</taxon>
        <taxon>asterids</taxon>
        <taxon>campanulids</taxon>
        <taxon>Asterales</taxon>
        <taxon>Asteraceae</taxon>
        <taxon>Carduoideae</taxon>
        <taxon>Cardueae</taxon>
        <taxon>Centaureinae</taxon>
        <taxon>Centaurea</taxon>
    </lineage>
</organism>
<feature type="domain" description="Protein Lines N-terminal" evidence="1">
    <location>
        <begin position="501"/>
        <end position="598"/>
    </location>
</feature>
<dbReference type="InterPro" id="IPR029415">
    <property type="entry name" value="Lines_C"/>
</dbReference>
<evidence type="ECO:0000313" key="3">
    <source>
        <dbReference type="EMBL" id="KAJ9564093.1"/>
    </source>
</evidence>
<evidence type="ECO:0000259" key="1">
    <source>
        <dbReference type="Pfam" id="PF14694"/>
    </source>
</evidence>
<accession>A0AA38TVT9</accession>
<dbReference type="PANTHER" id="PTHR16057:SF1">
    <property type="entry name" value="PROTEIN LINES HOMOLOG 1"/>
    <property type="match status" value="1"/>
</dbReference>
<feature type="domain" description="Protein Lines C-terminal" evidence="2">
    <location>
        <begin position="659"/>
        <end position="687"/>
    </location>
</feature>
<dbReference type="Proteomes" id="UP001172457">
    <property type="component" value="Chromosome 1"/>
</dbReference>
<protein>
    <recommendedName>
        <fullName evidence="5">Protein Lines C-terminal domain-containing protein</fullName>
    </recommendedName>
</protein>
<proteinExistence type="predicted"/>
<evidence type="ECO:0000313" key="4">
    <source>
        <dbReference type="Proteomes" id="UP001172457"/>
    </source>
</evidence>
<comment type="caution">
    <text evidence="3">The sequence shown here is derived from an EMBL/GenBank/DDBJ whole genome shotgun (WGS) entry which is preliminary data.</text>
</comment>
<sequence length="720" mass="82918">MGRREYSRLCYLIDDSLHLFTAKSSDSITKEDEKSLLIVLSQVVNRQFIVLNQIKRWIDELDSDSGSGFDSDNGDHGSPMIDVSRNGELVTRGSICHSSISECMYKVTNDLVFLLAVESSFVRHLAGNVLVAISEFVVASESYWEEFLQSLFFFFELIIRKAVSPSFDPPKRTKHLDYDSSALKLDLESLSSNAGWHSAGSIVLVLRNILKQQKDEEDDESLEIYVNALGSCLRNIPWDFVDNVDEVSIGFYGHLVQLFCSVVSRVSLSEAMADSVGEDGAIQEIFNVFPKILAWCVGKSTDCRNYMGISQYIRHKILVLMIKLSSLIHLDCKTIVSWLHLIDKYFQDPLFESIMQPHSDEDDCLQDSPFLPSLDNDVEHEGGSHRHLKRRVVFLYLKCAFSLIGLKERHEKQCFCGDVKTCSKKGLEAIYEWIEKQLHGDIFVKSELYDDRCKRFTKSFLQLYMHEVVLIFCKLASKLASYIYRCTGLVWSAYRQDWMGANEDDMLFEVLLQLTDMQFGCKQRISGEWTSEVVEKNVLLLLSNIFDPVHLFHLFLSELHYDHQVLLDYLISKDTGVSCAEYLLKCLRIVCDKWNSFVGFRVPKEGENRSSFKRRKVMNDSCVQNESCSESSSDDIPLSSKPDCMNQETCKQQFRAARDCLLLLKKSVESLRRKNLFPYNPEVLLRRCVYNLDSRFIYSTYKKDLKKGLFRCIWYTDGTV</sequence>
<dbReference type="InterPro" id="IPR024875">
    <property type="entry name" value="Protein_Lines"/>
</dbReference>
<keyword evidence="4" id="KW-1185">Reference proteome</keyword>
<gene>
    <name evidence="3" type="ORF">OSB04_000059</name>
</gene>
<dbReference type="EMBL" id="JARYMX010000001">
    <property type="protein sequence ID" value="KAJ9564093.1"/>
    <property type="molecule type" value="Genomic_DNA"/>
</dbReference>
<dbReference type="PANTHER" id="PTHR16057">
    <property type="entry name" value="WINS1, 2 PROTEIN"/>
    <property type="match status" value="1"/>
</dbReference>
<dbReference type="InterPro" id="IPR032794">
    <property type="entry name" value="LINES_N"/>
</dbReference>
<name>A0AA38TVT9_9ASTR</name>
<dbReference type="Pfam" id="PF14694">
    <property type="entry name" value="LINES_N"/>
    <property type="match status" value="1"/>
</dbReference>